<protein>
    <submittedName>
        <fullName evidence="1">Uncharacterized protein</fullName>
    </submittedName>
</protein>
<comment type="caution">
    <text evidence="1">The sequence shown here is derived from an EMBL/GenBank/DDBJ whole genome shotgun (WGS) entry which is preliminary data.</text>
</comment>
<dbReference type="Proteomes" id="UP001295684">
    <property type="component" value="Unassembled WGS sequence"/>
</dbReference>
<evidence type="ECO:0000313" key="1">
    <source>
        <dbReference type="EMBL" id="CAI2372314.1"/>
    </source>
</evidence>
<proteinExistence type="predicted"/>
<evidence type="ECO:0000313" key="2">
    <source>
        <dbReference type="Proteomes" id="UP001295684"/>
    </source>
</evidence>
<organism evidence="1 2">
    <name type="scientific">Euplotes crassus</name>
    <dbReference type="NCBI Taxonomy" id="5936"/>
    <lineage>
        <taxon>Eukaryota</taxon>
        <taxon>Sar</taxon>
        <taxon>Alveolata</taxon>
        <taxon>Ciliophora</taxon>
        <taxon>Intramacronucleata</taxon>
        <taxon>Spirotrichea</taxon>
        <taxon>Hypotrichia</taxon>
        <taxon>Euplotida</taxon>
        <taxon>Euplotidae</taxon>
        <taxon>Moneuplotes</taxon>
    </lineage>
</organism>
<sequence length="323" mass="37354">MSGERIDTCSSVEEKAITGVNIENELITPPIVITKKTPKMANQCLIKVNEGGEKFPSPCISQANLLNEDIKTLEDMNDMKKEIINISTTESPISIKRPPTSRFPFRNMMLSKENLRIKRNFDMQVFHKKPRPRTARFKRKVPKNTKCCTIFPTAKKSPDDFERYVMKLKRRKERKKMINARDKTKATDTNTELTWINISSKTRNTILPFAYDQKKRVSMSRPQTAFRRGSCETIYRDQVKRAVQLKTLSSHNTTKNIGDTLRDFYLSTQNNPRKSRRTKKKSKKQNLVKIKDSCAIGKAPFLSNLHPKMKQAPKTTKLKKILT</sequence>
<reference evidence="1" key="1">
    <citation type="submission" date="2023-07" db="EMBL/GenBank/DDBJ databases">
        <authorList>
            <consortium name="AG Swart"/>
            <person name="Singh M."/>
            <person name="Singh A."/>
            <person name="Seah K."/>
            <person name="Emmerich C."/>
        </authorList>
    </citation>
    <scope>NUCLEOTIDE SEQUENCE</scope>
    <source>
        <strain evidence="1">DP1</strain>
    </source>
</reference>
<name>A0AAD1UNU7_EUPCR</name>
<accession>A0AAD1UNU7</accession>
<keyword evidence="2" id="KW-1185">Reference proteome</keyword>
<gene>
    <name evidence="1" type="ORF">ECRASSUSDP1_LOCUS13643</name>
</gene>
<dbReference type="AlphaFoldDB" id="A0AAD1UNU7"/>
<dbReference type="EMBL" id="CAMPGE010013592">
    <property type="protein sequence ID" value="CAI2372314.1"/>
    <property type="molecule type" value="Genomic_DNA"/>
</dbReference>